<evidence type="ECO:0000313" key="2">
    <source>
        <dbReference type="Proteomes" id="UP000055590"/>
    </source>
</evidence>
<name>A0A0K1PGW1_9BACT</name>
<dbReference type="EMBL" id="CP012332">
    <property type="protein sequence ID" value="AKU92768.1"/>
    <property type="molecule type" value="Genomic_DNA"/>
</dbReference>
<dbReference type="OrthoDB" id="2656750at2"/>
<dbReference type="KEGG" id="vin:AKJ08_3155"/>
<organism evidence="1 2">
    <name type="scientific">Vulgatibacter incomptus</name>
    <dbReference type="NCBI Taxonomy" id="1391653"/>
    <lineage>
        <taxon>Bacteria</taxon>
        <taxon>Pseudomonadati</taxon>
        <taxon>Myxococcota</taxon>
        <taxon>Myxococcia</taxon>
        <taxon>Myxococcales</taxon>
        <taxon>Cystobacterineae</taxon>
        <taxon>Vulgatibacteraceae</taxon>
        <taxon>Vulgatibacter</taxon>
    </lineage>
</organism>
<dbReference type="AlphaFoldDB" id="A0A0K1PGW1"/>
<dbReference type="RefSeq" id="WP_050726892.1">
    <property type="nucleotide sequence ID" value="NZ_CP012332.1"/>
</dbReference>
<keyword evidence="2" id="KW-1185">Reference proteome</keyword>
<evidence type="ECO:0000313" key="1">
    <source>
        <dbReference type="EMBL" id="AKU92768.1"/>
    </source>
</evidence>
<accession>A0A0K1PGW1</accession>
<reference evidence="1 2" key="1">
    <citation type="submission" date="2015-08" db="EMBL/GenBank/DDBJ databases">
        <authorList>
            <person name="Babu N.S."/>
            <person name="Beckwith C.J."/>
            <person name="Beseler K.G."/>
            <person name="Brison A."/>
            <person name="Carone J.V."/>
            <person name="Caskin T.P."/>
            <person name="Diamond M."/>
            <person name="Durham M.E."/>
            <person name="Foxe J.M."/>
            <person name="Go M."/>
            <person name="Henderson B.A."/>
            <person name="Jones I.B."/>
            <person name="McGettigan J.A."/>
            <person name="Micheletti S.J."/>
            <person name="Nasrallah M.E."/>
            <person name="Ortiz D."/>
            <person name="Piller C.R."/>
            <person name="Privatt S.R."/>
            <person name="Schneider S.L."/>
            <person name="Sharp S."/>
            <person name="Smith T.C."/>
            <person name="Stanton J.D."/>
            <person name="Ullery H.E."/>
            <person name="Wilson R.J."/>
            <person name="Serrano M.G."/>
            <person name="Buck G."/>
            <person name="Lee V."/>
            <person name="Wang Y."/>
            <person name="Carvalho R."/>
            <person name="Voegtly L."/>
            <person name="Shi R."/>
            <person name="Duckworth R."/>
            <person name="Johnson A."/>
            <person name="Loviza R."/>
            <person name="Walstead R."/>
            <person name="Shah Z."/>
            <person name="Kiflezghi M."/>
            <person name="Wade K."/>
            <person name="Ball S.L."/>
            <person name="Bradley K.W."/>
            <person name="Asai D.J."/>
            <person name="Bowman C.A."/>
            <person name="Russell D.A."/>
            <person name="Pope W.H."/>
            <person name="Jacobs-Sera D."/>
            <person name="Hendrix R.W."/>
            <person name="Hatfull G.F."/>
        </authorList>
    </citation>
    <scope>NUCLEOTIDE SEQUENCE [LARGE SCALE GENOMIC DNA]</scope>
    <source>
        <strain evidence="1 2">DSM 27710</strain>
    </source>
</reference>
<evidence type="ECO:0008006" key="3">
    <source>
        <dbReference type="Google" id="ProtNLM"/>
    </source>
</evidence>
<sequence>MALFLVGYDLIAKTKKKRTETDYKPLYELLEKKGAYWHLLDSTWLLETKQTAENLRNELLQVLDGDDRILVINITTQSAAWSGFSEEGSEWIKARWPGASRVA</sequence>
<protein>
    <recommendedName>
        <fullName evidence="3">SinR-like protein</fullName>
    </recommendedName>
</protein>
<dbReference type="Proteomes" id="UP000055590">
    <property type="component" value="Chromosome"/>
</dbReference>
<gene>
    <name evidence="1" type="ORF">AKJ08_3155</name>
</gene>
<proteinExistence type="predicted"/>